<dbReference type="EMBL" id="CAJPWZ010001142">
    <property type="protein sequence ID" value="CAG2209163.1"/>
    <property type="molecule type" value="Genomic_DNA"/>
</dbReference>
<sequence>MTFVLEILRSKEMANKDLNIIKTPALGRSFRLGMLYDRVHDNLIPGETLLTMKDMENHIFKAKKQGSSGTGRFRKVSPKQCFKNRHLRMALEAEYIMLYKELEMTQFESHISNTKTNATHIVAAIEYGTKVRFTFDRTLSEDEDELEISGELKGMLE</sequence>
<reference evidence="1" key="1">
    <citation type="submission" date="2021-03" db="EMBL/GenBank/DDBJ databases">
        <authorList>
            <person name="Bekaert M."/>
        </authorList>
    </citation>
    <scope>NUCLEOTIDE SEQUENCE</scope>
</reference>
<dbReference type="OrthoDB" id="6360271at2759"/>
<dbReference type="InterPro" id="IPR052090">
    <property type="entry name" value="Cytolytic_pore-forming_toxin"/>
</dbReference>
<comment type="caution">
    <text evidence="1">The sequence shown here is derived from an EMBL/GenBank/DDBJ whole genome shotgun (WGS) entry which is preliminary data.</text>
</comment>
<organism evidence="1 2">
    <name type="scientific">Mytilus edulis</name>
    <name type="common">Blue mussel</name>
    <dbReference type="NCBI Taxonomy" id="6550"/>
    <lineage>
        <taxon>Eukaryota</taxon>
        <taxon>Metazoa</taxon>
        <taxon>Spiralia</taxon>
        <taxon>Lophotrochozoa</taxon>
        <taxon>Mollusca</taxon>
        <taxon>Bivalvia</taxon>
        <taxon>Autobranchia</taxon>
        <taxon>Pteriomorphia</taxon>
        <taxon>Mytilida</taxon>
        <taxon>Mytiloidea</taxon>
        <taxon>Mytilidae</taxon>
        <taxon>Mytilinae</taxon>
        <taxon>Mytilus</taxon>
    </lineage>
</organism>
<dbReference type="Proteomes" id="UP000683360">
    <property type="component" value="Unassembled WGS sequence"/>
</dbReference>
<evidence type="ECO:0000313" key="2">
    <source>
        <dbReference type="Proteomes" id="UP000683360"/>
    </source>
</evidence>
<dbReference type="AlphaFoldDB" id="A0A8S3RKK2"/>
<protein>
    <submittedName>
        <fullName evidence="1">Uncharacterized protein</fullName>
    </submittedName>
</protein>
<dbReference type="PANTHER" id="PTHR31594:SF14">
    <property type="entry name" value="FIBRONECTIN TYPE-III DOMAIN-CONTAINING PROTEIN"/>
    <property type="match status" value="1"/>
</dbReference>
<gene>
    <name evidence="1" type="ORF">MEDL_23293</name>
</gene>
<proteinExistence type="predicted"/>
<evidence type="ECO:0000313" key="1">
    <source>
        <dbReference type="EMBL" id="CAG2209163.1"/>
    </source>
</evidence>
<name>A0A8S3RKK2_MYTED</name>
<keyword evidence="2" id="KW-1185">Reference proteome</keyword>
<accession>A0A8S3RKK2</accession>
<dbReference type="PANTHER" id="PTHR31594">
    <property type="entry name" value="AIG1-TYPE G DOMAIN-CONTAINING PROTEIN"/>
    <property type="match status" value="1"/>
</dbReference>